<organism evidence="1 2">
    <name type="scientific">Elysia crispata</name>
    <name type="common">lettuce slug</name>
    <dbReference type="NCBI Taxonomy" id="231223"/>
    <lineage>
        <taxon>Eukaryota</taxon>
        <taxon>Metazoa</taxon>
        <taxon>Spiralia</taxon>
        <taxon>Lophotrochozoa</taxon>
        <taxon>Mollusca</taxon>
        <taxon>Gastropoda</taxon>
        <taxon>Heterobranchia</taxon>
        <taxon>Euthyneura</taxon>
        <taxon>Panpulmonata</taxon>
        <taxon>Sacoglossa</taxon>
        <taxon>Placobranchoidea</taxon>
        <taxon>Plakobranchidae</taxon>
        <taxon>Elysia</taxon>
    </lineage>
</organism>
<reference evidence="1" key="1">
    <citation type="journal article" date="2023" name="G3 (Bethesda)">
        <title>A reference genome for the long-term kleptoplast-retaining sea slug Elysia crispata morphotype clarki.</title>
        <authorList>
            <person name="Eastman K.E."/>
            <person name="Pendleton A.L."/>
            <person name="Shaikh M.A."/>
            <person name="Suttiyut T."/>
            <person name="Ogas R."/>
            <person name="Tomko P."/>
            <person name="Gavelis G."/>
            <person name="Widhalm J.R."/>
            <person name="Wisecaver J.H."/>
        </authorList>
    </citation>
    <scope>NUCLEOTIDE SEQUENCE</scope>
    <source>
        <strain evidence="1">ECLA1</strain>
    </source>
</reference>
<comment type="caution">
    <text evidence="1">The sequence shown here is derived from an EMBL/GenBank/DDBJ whole genome shotgun (WGS) entry which is preliminary data.</text>
</comment>
<keyword evidence="2" id="KW-1185">Reference proteome</keyword>
<gene>
    <name evidence="1" type="ORF">RRG08_049577</name>
</gene>
<dbReference type="EMBL" id="JAWDGP010001132">
    <property type="protein sequence ID" value="KAK3794177.1"/>
    <property type="molecule type" value="Genomic_DNA"/>
</dbReference>
<protein>
    <submittedName>
        <fullName evidence="1">Uncharacterized protein</fullName>
    </submittedName>
</protein>
<evidence type="ECO:0000313" key="1">
    <source>
        <dbReference type="EMBL" id="KAK3794177.1"/>
    </source>
</evidence>
<name>A0AAE1E4X9_9GAST</name>
<proteinExistence type="predicted"/>
<evidence type="ECO:0000313" key="2">
    <source>
        <dbReference type="Proteomes" id="UP001283361"/>
    </source>
</evidence>
<dbReference type="AlphaFoldDB" id="A0AAE1E4X9"/>
<sequence>MAATHRGAEQHIKHLVFGIERFSIDPPDLQCVYLKHSGSLYKTSQDRKTRADQNRLQLRVVYCYLMLTQQVHTKCCFADRFQQSGLATALTPPLVFVNSLRMVQIPRDMCFKPGRRQIRWDSVDEYTLANPSSVSCTSTIATSLCGGENMRSRISTWGGVGIESTAGVPRAIMADALAVQPPISRAIFRNGAGR</sequence>
<accession>A0AAE1E4X9</accession>
<dbReference type="Proteomes" id="UP001283361">
    <property type="component" value="Unassembled WGS sequence"/>
</dbReference>